<dbReference type="PROSITE" id="PS51257">
    <property type="entry name" value="PROKAR_LIPOPROTEIN"/>
    <property type="match status" value="1"/>
</dbReference>
<reference evidence="3 4" key="1">
    <citation type="submission" date="2024-04" db="EMBL/GenBank/DDBJ databases">
        <title>Draft genome sequence of Pseudoxanthomonas putridarboris WD12.</title>
        <authorList>
            <person name="Oh J."/>
        </authorList>
    </citation>
    <scope>NUCLEOTIDE SEQUENCE [LARGE SCALE GENOMIC DNA]</scope>
    <source>
        <strain evidence="3 4">WD12</strain>
    </source>
</reference>
<gene>
    <name evidence="3" type="ORF">AAD027_00320</name>
</gene>
<evidence type="ECO:0000256" key="1">
    <source>
        <dbReference type="SAM" id="MobiDB-lite"/>
    </source>
</evidence>
<feature type="compositionally biased region" description="Basic and acidic residues" evidence="1">
    <location>
        <begin position="210"/>
        <end position="221"/>
    </location>
</feature>
<organism evidence="3 4">
    <name type="scientific">Pseudoxanthomonas putridarboris</name>
    <dbReference type="NCBI Taxonomy" id="752605"/>
    <lineage>
        <taxon>Bacteria</taxon>
        <taxon>Pseudomonadati</taxon>
        <taxon>Pseudomonadota</taxon>
        <taxon>Gammaproteobacteria</taxon>
        <taxon>Lysobacterales</taxon>
        <taxon>Lysobacteraceae</taxon>
        <taxon>Pseudoxanthomonas</taxon>
    </lineage>
</organism>
<protein>
    <recommendedName>
        <fullName evidence="5">Lipoprotein</fullName>
    </recommendedName>
</protein>
<dbReference type="EMBL" id="JBBWWT010000001">
    <property type="protein sequence ID" value="MEL1262818.1"/>
    <property type="molecule type" value="Genomic_DNA"/>
</dbReference>
<name>A0ABU9IWC1_9GAMM</name>
<feature type="region of interest" description="Disordered" evidence="1">
    <location>
        <begin position="190"/>
        <end position="221"/>
    </location>
</feature>
<dbReference type="Proteomes" id="UP001459204">
    <property type="component" value="Unassembled WGS sequence"/>
</dbReference>
<proteinExistence type="predicted"/>
<keyword evidence="4" id="KW-1185">Reference proteome</keyword>
<keyword evidence="2" id="KW-0732">Signal</keyword>
<sequence>MLQRILASTALLALLAACTPLAARPLVDVSVVDRDTGQWLPRHPHRGDTWVAGTPGHRYSVRLANTTGERVLVVLSVDGVNAITGQTAHPGQAGYVLEPWQSTEISGWRKSMDDVAQFVFTDLGDSYAARTGRPRNVGVIGVAVFREARPYYSPRYPPPPITRPYAEKRGSEAEAAAPTAAEAMADGRANRQSIGTGHGQREWSPTTRTGFERASRQPEQVSEIRYDEHRRLVAMGVLPRHVRPQWRDDTPRAFPNGFVADPPGHR</sequence>
<feature type="chain" id="PRO_5046709853" description="Lipoprotein" evidence="2">
    <location>
        <begin position="23"/>
        <end position="266"/>
    </location>
</feature>
<accession>A0ABU9IWC1</accession>
<feature type="signal peptide" evidence="2">
    <location>
        <begin position="1"/>
        <end position="22"/>
    </location>
</feature>
<feature type="region of interest" description="Disordered" evidence="1">
    <location>
        <begin position="245"/>
        <end position="266"/>
    </location>
</feature>
<evidence type="ECO:0000313" key="3">
    <source>
        <dbReference type="EMBL" id="MEL1262818.1"/>
    </source>
</evidence>
<evidence type="ECO:0000313" key="4">
    <source>
        <dbReference type="Proteomes" id="UP001459204"/>
    </source>
</evidence>
<comment type="caution">
    <text evidence="3">The sequence shown here is derived from an EMBL/GenBank/DDBJ whole genome shotgun (WGS) entry which is preliminary data.</text>
</comment>
<evidence type="ECO:0000256" key="2">
    <source>
        <dbReference type="SAM" id="SignalP"/>
    </source>
</evidence>
<evidence type="ECO:0008006" key="5">
    <source>
        <dbReference type="Google" id="ProtNLM"/>
    </source>
</evidence>